<keyword evidence="2" id="KW-0732">Signal</keyword>
<keyword evidence="4" id="KW-1185">Reference proteome</keyword>
<dbReference type="RefSeq" id="WP_132540867.1">
    <property type="nucleotide sequence ID" value="NZ_SLWY01000007.1"/>
</dbReference>
<feature type="compositionally biased region" description="Basic and acidic residues" evidence="1">
    <location>
        <begin position="87"/>
        <end position="107"/>
    </location>
</feature>
<evidence type="ECO:0000256" key="1">
    <source>
        <dbReference type="SAM" id="MobiDB-lite"/>
    </source>
</evidence>
<feature type="chain" id="PRO_5020854006" description="UrcA family protein" evidence="2">
    <location>
        <begin position="23"/>
        <end position="107"/>
    </location>
</feature>
<name>A0A4V2SD30_9GAMM</name>
<proteinExistence type="predicted"/>
<organism evidence="3 4">
    <name type="scientific">Plasticicumulans lactativorans</name>
    <dbReference type="NCBI Taxonomy" id="1133106"/>
    <lineage>
        <taxon>Bacteria</taxon>
        <taxon>Pseudomonadati</taxon>
        <taxon>Pseudomonadota</taxon>
        <taxon>Gammaproteobacteria</taxon>
        <taxon>Candidatus Competibacteraceae</taxon>
        <taxon>Plasticicumulans</taxon>
    </lineage>
</organism>
<dbReference type="EMBL" id="SLWY01000007">
    <property type="protein sequence ID" value="TCO81719.1"/>
    <property type="molecule type" value="Genomic_DNA"/>
</dbReference>
<gene>
    <name evidence="3" type="ORF">EV699_107112</name>
</gene>
<dbReference type="Proteomes" id="UP000295765">
    <property type="component" value="Unassembled WGS sequence"/>
</dbReference>
<evidence type="ECO:0000256" key="2">
    <source>
        <dbReference type="SAM" id="SignalP"/>
    </source>
</evidence>
<feature type="compositionally biased region" description="Low complexity" evidence="1">
    <location>
        <begin position="28"/>
        <end position="37"/>
    </location>
</feature>
<evidence type="ECO:0000313" key="3">
    <source>
        <dbReference type="EMBL" id="TCO81719.1"/>
    </source>
</evidence>
<accession>A0A4V2SD30</accession>
<sequence length="107" mass="11433">MSPRLPTLVLGLCLALLPAVHAAEPAGLDPNLQLQPGDLPPPPRDPALDTDTPAEGLDSPCAQARSRLTIAERDLRASAPQGFAVGRQREMNARRDQALRDVQAHCN</sequence>
<evidence type="ECO:0000313" key="4">
    <source>
        <dbReference type="Proteomes" id="UP000295765"/>
    </source>
</evidence>
<feature type="signal peptide" evidence="2">
    <location>
        <begin position="1"/>
        <end position="22"/>
    </location>
</feature>
<reference evidence="3 4" key="1">
    <citation type="submission" date="2019-03" db="EMBL/GenBank/DDBJ databases">
        <title>Genomic Encyclopedia of Type Strains, Phase IV (KMG-IV): sequencing the most valuable type-strain genomes for metagenomic binning, comparative biology and taxonomic classification.</title>
        <authorList>
            <person name="Goeker M."/>
        </authorList>
    </citation>
    <scope>NUCLEOTIDE SEQUENCE [LARGE SCALE GENOMIC DNA]</scope>
    <source>
        <strain evidence="3 4">DSM 25287</strain>
    </source>
</reference>
<evidence type="ECO:0008006" key="5">
    <source>
        <dbReference type="Google" id="ProtNLM"/>
    </source>
</evidence>
<feature type="region of interest" description="Disordered" evidence="1">
    <location>
        <begin position="27"/>
        <end position="61"/>
    </location>
</feature>
<comment type="caution">
    <text evidence="3">The sequence shown here is derived from an EMBL/GenBank/DDBJ whole genome shotgun (WGS) entry which is preliminary data.</text>
</comment>
<protein>
    <recommendedName>
        <fullName evidence="5">UrcA family protein</fullName>
    </recommendedName>
</protein>
<dbReference type="AlphaFoldDB" id="A0A4V2SD30"/>
<feature type="region of interest" description="Disordered" evidence="1">
    <location>
        <begin position="76"/>
        <end position="107"/>
    </location>
</feature>